<dbReference type="STRING" id="349095.SAMN05660299_01363"/>
<dbReference type="InterPro" id="IPR003661">
    <property type="entry name" value="HisK_dim/P_dom"/>
</dbReference>
<dbReference type="Proteomes" id="UP000199309">
    <property type="component" value="Unassembled WGS sequence"/>
</dbReference>
<dbReference type="SUPFAM" id="SSF47384">
    <property type="entry name" value="Homodimeric domain of signal transducing histidine kinase"/>
    <property type="match status" value="1"/>
</dbReference>
<dbReference type="InterPro" id="IPR005467">
    <property type="entry name" value="His_kinase_dom"/>
</dbReference>
<dbReference type="Gene3D" id="1.10.287.130">
    <property type="match status" value="1"/>
</dbReference>
<gene>
    <name evidence="10" type="ORF">SAMN05660299_01363</name>
</gene>
<dbReference type="SMART" id="SM00388">
    <property type="entry name" value="HisKA"/>
    <property type="match status" value="1"/>
</dbReference>
<evidence type="ECO:0000256" key="2">
    <source>
        <dbReference type="ARBA" id="ARBA00004370"/>
    </source>
</evidence>
<dbReference type="InterPro" id="IPR003594">
    <property type="entry name" value="HATPase_dom"/>
</dbReference>
<organism evidence="10 11">
    <name type="scientific">Megasphaera paucivorans</name>
    <dbReference type="NCBI Taxonomy" id="349095"/>
    <lineage>
        <taxon>Bacteria</taxon>
        <taxon>Bacillati</taxon>
        <taxon>Bacillota</taxon>
        <taxon>Negativicutes</taxon>
        <taxon>Veillonellales</taxon>
        <taxon>Veillonellaceae</taxon>
        <taxon>Megasphaera</taxon>
    </lineage>
</organism>
<evidence type="ECO:0000256" key="1">
    <source>
        <dbReference type="ARBA" id="ARBA00000085"/>
    </source>
</evidence>
<keyword evidence="6 10" id="KW-0418">Kinase</keyword>
<evidence type="ECO:0000313" key="11">
    <source>
        <dbReference type="Proteomes" id="UP000199309"/>
    </source>
</evidence>
<dbReference type="CDD" id="cd00082">
    <property type="entry name" value="HisKA"/>
    <property type="match status" value="1"/>
</dbReference>
<dbReference type="EMBL" id="FNHQ01000011">
    <property type="protein sequence ID" value="SDM68364.1"/>
    <property type="molecule type" value="Genomic_DNA"/>
</dbReference>
<evidence type="ECO:0000256" key="5">
    <source>
        <dbReference type="ARBA" id="ARBA00022679"/>
    </source>
</evidence>
<dbReference type="RefSeq" id="WP_091649722.1">
    <property type="nucleotide sequence ID" value="NZ_FNHQ01000011.1"/>
</dbReference>
<keyword evidence="8" id="KW-1133">Transmembrane helix</keyword>
<dbReference type="Pfam" id="PF00512">
    <property type="entry name" value="HisKA"/>
    <property type="match status" value="1"/>
</dbReference>
<keyword evidence="5" id="KW-0808">Transferase</keyword>
<evidence type="ECO:0000259" key="9">
    <source>
        <dbReference type="PROSITE" id="PS50109"/>
    </source>
</evidence>
<keyword evidence="4" id="KW-0597">Phosphoprotein</keyword>
<dbReference type="SMART" id="SM00387">
    <property type="entry name" value="HATPase_c"/>
    <property type="match status" value="1"/>
</dbReference>
<feature type="domain" description="Histidine kinase" evidence="9">
    <location>
        <begin position="209"/>
        <end position="422"/>
    </location>
</feature>
<name>A0A1G9V877_9FIRM</name>
<protein>
    <recommendedName>
        <fullName evidence="3">histidine kinase</fullName>
        <ecNumber evidence="3">2.7.13.3</ecNumber>
    </recommendedName>
</protein>
<keyword evidence="8" id="KW-0812">Transmembrane</keyword>
<evidence type="ECO:0000256" key="6">
    <source>
        <dbReference type="ARBA" id="ARBA00022777"/>
    </source>
</evidence>
<dbReference type="GO" id="GO:0016036">
    <property type="term" value="P:cellular response to phosphate starvation"/>
    <property type="evidence" value="ECO:0007669"/>
    <property type="project" value="TreeGrafter"/>
</dbReference>
<dbReference type="PANTHER" id="PTHR45453">
    <property type="entry name" value="PHOSPHATE REGULON SENSOR PROTEIN PHOR"/>
    <property type="match status" value="1"/>
</dbReference>
<dbReference type="EC" id="2.7.13.3" evidence="3"/>
<evidence type="ECO:0000313" key="10">
    <source>
        <dbReference type="EMBL" id="SDM68364.1"/>
    </source>
</evidence>
<dbReference type="InterPro" id="IPR036097">
    <property type="entry name" value="HisK_dim/P_sf"/>
</dbReference>
<evidence type="ECO:0000256" key="7">
    <source>
        <dbReference type="ARBA" id="ARBA00023012"/>
    </source>
</evidence>
<dbReference type="SUPFAM" id="SSF55874">
    <property type="entry name" value="ATPase domain of HSP90 chaperone/DNA topoisomerase II/histidine kinase"/>
    <property type="match status" value="1"/>
</dbReference>
<keyword evidence="8" id="KW-0472">Membrane</keyword>
<dbReference type="AlphaFoldDB" id="A0A1G9V877"/>
<sequence>MNMIRDLRKKFILVATAAVVIIVAGALGMINTIAYMRMHAQVESVLSYITQNGGNVLPKKIPPDSSWFGDSNWSDDTPEFSYQTRFFSVLVDPDGYVKEIDLKHIAAFTENEAIQYARTTVQEGKIKGFFKKDRASYAYMITKNKDGDFLIVIMDCTRDVGAVEAFMRYSVMLGFICILLYVFILAALCNLAIKPFVRNMENQKRFITNAGHELKTPIAIISTNTEAIELINGKNEWTGNILKQVKRLSNLIDDLIMLSKMGERSNVDLTITTLNVSETVTTVAESFRQMAKDQGKQLNCRIVSPVYVRSDAKCVYELINILVDNAVKYCDDEGVIDVVLAKEKRKKVVIAISNTYAEGAAIDYSRFFERFYRGDVSHNSQKNGYGIGLSMAEELTQLIKGKIQVSYTDGKITFVVKMSTST</sequence>
<feature type="transmembrane region" description="Helical" evidence="8">
    <location>
        <begin position="169"/>
        <end position="193"/>
    </location>
</feature>
<dbReference type="GO" id="GO:0005886">
    <property type="term" value="C:plasma membrane"/>
    <property type="evidence" value="ECO:0007669"/>
    <property type="project" value="TreeGrafter"/>
</dbReference>
<dbReference type="OrthoDB" id="9813151at2"/>
<comment type="subcellular location">
    <subcellularLocation>
        <location evidence="2">Membrane</location>
    </subcellularLocation>
</comment>
<dbReference type="InterPro" id="IPR036890">
    <property type="entry name" value="HATPase_C_sf"/>
</dbReference>
<dbReference type="CDD" id="cd00075">
    <property type="entry name" value="HATPase"/>
    <property type="match status" value="1"/>
</dbReference>
<keyword evidence="11" id="KW-1185">Reference proteome</keyword>
<dbReference type="InterPro" id="IPR050351">
    <property type="entry name" value="BphY/WalK/GraS-like"/>
</dbReference>
<evidence type="ECO:0000256" key="3">
    <source>
        <dbReference type="ARBA" id="ARBA00012438"/>
    </source>
</evidence>
<feature type="transmembrane region" description="Helical" evidence="8">
    <location>
        <begin position="12"/>
        <end position="36"/>
    </location>
</feature>
<proteinExistence type="predicted"/>
<dbReference type="Pfam" id="PF02518">
    <property type="entry name" value="HATPase_c"/>
    <property type="match status" value="1"/>
</dbReference>
<dbReference type="Gene3D" id="3.30.565.10">
    <property type="entry name" value="Histidine kinase-like ATPase, C-terminal domain"/>
    <property type="match status" value="1"/>
</dbReference>
<comment type="catalytic activity">
    <reaction evidence="1">
        <text>ATP + protein L-histidine = ADP + protein N-phospho-L-histidine.</text>
        <dbReference type="EC" id="2.7.13.3"/>
    </reaction>
</comment>
<evidence type="ECO:0000256" key="8">
    <source>
        <dbReference type="SAM" id="Phobius"/>
    </source>
</evidence>
<keyword evidence="7" id="KW-0902">Two-component regulatory system</keyword>
<dbReference type="PANTHER" id="PTHR45453:SF1">
    <property type="entry name" value="PHOSPHATE REGULON SENSOR PROTEIN PHOR"/>
    <property type="match status" value="1"/>
</dbReference>
<dbReference type="GO" id="GO:0000155">
    <property type="term" value="F:phosphorelay sensor kinase activity"/>
    <property type="evidence" value="ECO:0007669"/>
    <property type="project" value="InterPro"/>
</dbReference>
<dbReference type="GO" id="GO:0004721">
    <property type="term" value="F:phosphoprotein phosphatase activity"/>
    <property type="evidence" value="ECO:0007669"/>
    <property type="project" value="TreeGrafter"/>
</dbReference>
<evidence type="ECO:0000256" key="4">
    <source>
        <dbReference type="ARBA" id="ARBA00022553"/>
    </source>
</evidence>
<dbReference type="PROSITE" id="PS50109">
    <property type="entry name" value="HIS_KIN"/>
    <property type="match status" value="1"/>
</dbReference>
<accession>A0A1G9V877</accession>
<reference evidence="10 11" key="1">
    <citation type="submission" date="2016-10" db="EMBL/GenBank/DDBJ databases">
        <authorList>
            <person name="de Groot N.N."/>
        </authorList>
    </citation>
    <scope>NUCLEOTIDE SEQUENCE [LARGE SCALE GENOMIC DNA]</scope>
    <source>
        <strain evidence="10 11">DSM 16981</strain>
    </source>
</reference>